<feature type="domain" description="RING-type" evidence="4">
    <location>
        <begin position="72"/>
        <end position="116"/>
    </location>
</feature>
<keyword evidence="1" id="KW-0479">Metal-binding</keyword>
<dbReference type="AlphaFoldDB" id="A0A6C0IQD2"/>
<dbReference type="InterPro" id="IPR017907">
    <property type="entry name" value="Znf_RING_CS"/>
</dbReference>
<proteinExistence type="predicted"/>
<dbReference type="Gene3D" id="3.30.40.10">
    <property type="entry name" value="Zinc/RING finger domain, C3HC4 (zinc finger)"/>
    <property type="match status" value="1"/>
</dbReference>
<keyword evidence="2" id="KW-0863">Zinc-finger</keyword>
<reference evidence="5" key="1">
    <citation type="journal article" date="2020" name="Nature">
        <title>Giant virus diversity and host interactions through global metagenomics.</title>
        <authorList>
            <person name="Schulz F."/>
            <person name="Roux S."/>
            <person name="Paez-Espino D."/>
            <person name="Jungbluth S."/>
            <person name="Walsh D.A."/>
            <person name="Denef V.J."/>
            <person name="McMahon K.D."/>
            <person name="Konstantinidis K.T."/>
            <person name="Eloe-Fadrosh E.A."/>
            <person name="Kyrpides N.C."/>
            <person name="Woyke T."/>
        </authorList>
    </citation>
    <scope>NUCLEOTIDE SEQUENCE</scope>
    <source>
        <strain evidence="5">GVMAG-M-3300024261-8</strain>
    </source>
</reference>
<evidence type="ECO:0000256" key="2">
    <source>
        <dbReference type="ARBA" id="ARBA00022771"/>
    </source>
</evidence>
<accession>A0A6C0IQD2</accession>
<dbReference type="PROSITE" id="PS50089">
    <property type="entry name" value="ZF_RING_2"/>
    <property type="match status" value="1"/>
</dbReference>
<evidence type="ECO:0000256" key="1">
    <source>
        <dbReference type="ARBA" id="ARBA00022723"/>
    </source>
</evidence>
<evidence type="ECO:0000259" key="4">
    <source>
        <dbReference type="PROSITE" id="PS50089"/>
    </source>
</evidence>
<evidence type="ECO:0000256" key="3">
    <source>
        <dbReference type="ARBA" id="ARBA00022833"/>
    </source>
</evidence>
<dbReference type="InterPro" id="IPR013083">
    <property type="entry name" value="Znf_RING/FYVE/PHD"/>
</dbReference>
<sequence>MSNTQRYQLHKTYDLLYHSNVEYESNINSMQTPIRLHIEEQKTRNMLSELENKIATWTHAAQDSNRRRDEECPICYEGIRSSNYIVPSCGHKICLGCYKSCILSKSPCANNCCLCKGTIL</sequence>
<protein>
    <recommendedName>
        <fullName evidence="4">RING-type domain-containing protein</fullName>
    </recommendedName>
</protein>
<evidence type="ECO:0000313" key="5">
    <source>
        <dbReference type="EMBL" id="QHT95418.1"/>
    </source>
</evidence>
<organism evidence="5">
    <name type="scientific">viral metagenome</name>
    <dbReference type="NCBI Taxonomy" id="1070528"/>
    <lineage>
        <taxon>unclassified sequences</taxon>
        <taxon>metagenomes</taxon>
        <taxon>organismal metagenomes</taxon>
    </lineage>
</organism>
<dbReference type="InterPro" id="IPR001841">
    <property type="entry name" value="Znf_RING"/>
</dbReference>
<dbReference type="GO" id="GO:0008270">
    <property type="term" value="F:zinc ion binding"/>
    <property type="evidence" value="ECO:0007669"/>
    <property type="project" value="UniProtKB-KW"/>
</dbReference>
<keyword evidence="3" id="KW-0862">Zinc</keyword>
<dbReference type="SUPFAM" id="SSF57850">
    <property type="entry name" value="RING/U-box"/>
    <property type="match status" value="1"/>
</dbReference>
<dbReference type="PROSITE" id="PS00518">
    <property type="entry name" value="ZF_RING_1"/>
    <property type="match status" value="1"/>
</dbReference>
<dbReference type="EMBL" id="MN740240">
    <property type="protein sequence ID" value="QHT95418.1"/>
    <property type="molecule type" value="Genomic_DNA"/>
</dbReference>
<name>A0A6C0IQD2_9ZZZZ</name>